<dbReference type="Gene3D" id="1.10.640.10">
    <property type="entry name" value="Haem peroxidase domain superfamily, animal type"/>
    <property type="match status" value="1"/>
</dbReference>
<keyword evidence="1" id="KW-0575">Peroxidase</keyword>
<dbReference type="InterPro" id="IPR037120">
    <property type="entry name" value="Haem_peroxidase_sf_animal"/>
</dbReference>
<dbReference type="PANTHER" id="PTHR11475:SF85">
    <property type="entry name" value="SHKT DOMAIN-CONTAINING PROTEIN"/>
    <property type="match status" value="1"/>
</dbReference>
<evidence type="ECO:0000256" key="1">
    <source>
        <dbReference type="ARBA" id="ARBA00022559"/>
    </source>
</evidence>
<evidence type="ECO:0000313" key="2">
    <source>
        <dbReference type="Proteomes" id="UP000036681"/>
    </source>
</evidence>
<dbReference type="InterPro" id="IPR019791">
    <property type="entry name" value="Haem_peroxidase_animal"/>
</dbReference>
<dbReference type="GO" id="GO:0005615">
    <property type="term" value="C:extracellular space"/>
    <property type="evidence" value="ECO:0007669"/>
    <property type="project" value="TreeGrafter"/>
</dbReference>
<reference evidence="3" key="1">
    <citation type="submission" date="2017-02" db="UniProtKB">
        <authorList>
            <consortium name="WormBaseParasite"/>
        </authorList>
    </citation>
    <scope>IDENTIFICATION</scope>
</reference>
<name>A0A0M3HKI8_ASCLU</name>
<dbReference type="PANTHER" id="PTHR11475">
    <property type="entry name" value="OXIDASE/PEROXIDASE"/>
    <property type="match status" value="1"/>
</dbReference>
<protein>
    <submittedName>
        <fullName evidence="3">Uncharacterized protein</fullName>
    </submittedName>
</protein>
<dbReference type="GO" id="GO:0006979">
    <property type="term" value="P:response to oxidative stress"/>
    <property type="evidence" value="ECO:0007669"/>
    <property type="project" value="InterPro"/>
</dbReference>
<dbReference type="SUPFAM" id="SSF48113">
    <property type="entry name" value="Heme-dependent peroxidases"/>
    <property type="match status" value="1"/>
</dbReference>
<dbReference type="Pfam" id="PF03098">
    <property type="entry name" value="An_peroxidase"/>
    <property type="match status" value="1"/>
</dbReference>
<evidence type="ECO:0000313" key="3">
    <source>
        <dbReference type="WBParaSite" id="ALUE_0000203301-mRNA-1"/>
    </source>
</evidence>
<accession>A0A0M3HKI8</accession>
<sequence>MINSENDRVDFYVGAMLEDPVVRGLIGPTLACIVGPQFQRSRDGDRSAVILLRYLHTTLRGRIREKRELFFHANSF</sequence>
<dbReference type="WBParaSite" id="ALUE_0000203301-mRNA-1">
    <property type="protein sequence ID" value="ALUE_0000203301-mRNA-1"/>
    <property type="gene ID" value="ALUE_0000203301"/>
</dbReference>
<proteinExistence type="predicted"/>
<keyword evidence="1" id="KW-0560">Oxidoreductase</keyword>
<keyword evidence="2" id="KW-1185">Reference proteome</keyword>
<dbReference type="InterPro" id="IPR010255">
    <property type="entry name" value="Haem_peroxidase_sf"/>
</dbReference>
<dbReference type="Proteomes" id="UP000036681">
    <property type="component" value="Unplaced"/>
</dbReference>
<dbReference type="AlphaFoldDB" id="A0A0M3HKI8"/>
<organism evidence="2 3">
    <name type="scientific">Ascaris lumbricoides</name>
    <name type="common">Giant roundworm</name>
    <dbReference type="NCBI Taxonomy" id="6252"/>
    <lineage>
        <taxon>Eukaryota</taxon>
        <taxon>Metazoa</taxon>
        <taxon>Ecdysozoa</taxon>
        <taxon>Nematoda</taxon>
        <taxon>Chromadorea</taxon>
        <taxon>Rhabditida</taxon>
        <taxon>Spirurina</taxon>
        <taxon>Ascaridomorpha</taxon>
        <taxon>Ascaridoidea</taxon>
        <taxon>Ascarididae</taxon>
        <taxon>Ascaris</taxon>
    </lineage>
</organism>
<dbReference type="GO" id="GO:0004601">
    <property type="term" value="F:peroxidase activity"/>
    <property type="evidence" value="ECO:0007669"/>
    <property type="project" value="UniProtKB-KW"/>
</dbReference>
<dbReference type="GO" id="GO:0020037">
    <property type="term" value="F:heme binding"/>
    <property type="evidence" value="ECO:0007669"/>
    <property type="project" value="InterPro"/>
</dbReference>
<dbReference type="PROSITE" id="PS50292">
    <property type="entry name" value="PEROXIDASE_3"/>
    <property type="match status" value="1"/>
</dbReference>